<feature type="compositionally biased region" description="Basic and acidic residues" evidence="1">
    <location>
        <begin position="163"/>
        <end position="181"/>
    </location>
</feature>
<organism evidence="2 3">
    <name type="scientific">Callosobruchus maculatus</name>
    <name type="common">Southern cowpea weevil</name>
    <name type="synonym">Pulse bruchid</name>
    <dbReference type="NCBI Taxonomy" id="64391"/>
    <lineage>
        <taxon>Eukaryota</taxon>
        <taxon>Metazoa</taxon>
        <taxon>Ecdysozoa</taxon>
        <taxon>Arthropoda</taxon>
        <taxon>Hexapoda</taxon>
        <taxon>Insecta</taxon>
        <taxon>Pterygota</taxon>
        <taxon>Neoptera</taxon>
        <taxon>Endopterygota</taxon>
        <taxon>Coleoptera</taxon>
        <taxon>Polyphaga</taxon>
        <taxon>Cucujiformia</taxon>
        <taxon>Chrysomeloidea</taxon>
        <taxon>Chrysomelidae</taxon>
        <taxon>Bruchinae</taxon>
        <taxon>Bruchini</taxon>
        <taxon>Callosobruchus</taxon>
    </lineage>
</organism>
<dbReference type="Proteomes" id="UP000410492">
    <property type="component" value="Unassembled WGS sequence"/>
</dbReference>
<dbReference type="OrthoDB" id="6756251at2759"/>
<feature type="compositionally biased region" description="Polar residues" evidence="1">
    <location>
        <begin position="152"/>
        <end position="161"/>
    </location>
</feature>
<reference evidence="2 3" key="1">
    <citation type="submission" date="2019-01" db="EMBL/GenBank/DDBJ databases">
        <authorList>
            <person name="Sayadi A."/>
        </authorList>
    </citation>
    <scope>NUCLEOTIDE SEQUENCE [LARGE SCALE GENOMIC DNA]</scope>
</reference>
<name>A0A653CC77_CALMS</name>
<evidence type="ECO:0000256" key="1">
    <source>
        <dbReference type="SAM" id="MobiDB-lite"/>
    </source>
</evidence>
<dbReference type="PANTHER" id="PTHR34239">
    <property type="entry name" value="APPLE DOMAIN-CONTAINING PROTEIN"/>
    <property type="match status" value="1"/>
</dbReference>
<sequence>MNTYKIPANCKALIPPILNSEIQACLPKSALDHDSFLMALQEQIAHGLSAVGTVLGKMLPIPEQAEDLKVLADGCQLISNVHHAISTHRKFKIIPYLNTDCKKVAKTMHMDEFLFSRNFAEAVKNEQSIKKTSFTFKKKTIPAYGQAGPSGGPSSYLNSQRPPYKEKLKQKREGRPFDRHQQKTKRFRK</sequence>
<proteinExistence type="predicted"/>
<dbReference type="EMBL" id="CAACVG010007454">
    <property type="protein sequence ID" value="VEN45527.1"/>
    <property type="molecule type" value="Genomic_DNA"/>
</dbReference>
<keyword evidence="3" id="KW-1185">Reference proteome</keyword>
<feature type="non-terminal residue" evidence="2">
    <location>
        <position position="189"/>
    </location>
</feature>
<accession>A0A653CC77</accession>
<gene>
    <name evidence="2" type="ORF">CALMAC_LOCUS7951</name>
</gene>
<evidence type="ECO:0000313" key="3">
    <source>
        <dbReference type="Proteomes" id="UP000410492"/>
    </source>
</evidence>
<dbReference type="AlphaFoldDB" id="A0A653CC77"/>
<evidence type="ECO:0000313" key="2">
    <source>
        <dbReference type="EMBL" id="VEN45527.1"/>
    </source>
</evidence>
<feature type="region of interest" description="Disordered" evidence="1">
    <location>
        <begin position="142"/>
        <end position="189"/>
    </location>
</feature>
<protein>
    <submittedName>
        <fullName evidence="2">Uncharacterized protein</fullName>
    </submittedName>
</protein>
<dbReference type="PANTHER" id="PTHR34239:SF2">
    <property type="entry name" value="TRANSPOSABLE ELEMENT P TRANSPOSASE_THAP9 CONSERVED DOMAIN-CONTAINING PROTEIN"/>
    <property type="match status" value="1"/>
</dbReference>